<keyword evidence="2" id="KW-1185">Reference proteome</keyword>
<accession>A0A2N5DTW4</accession>
<dbReference type="InterPro" id="IPR012675">
    <property type="entry name" value="Beta-grasp_dom_sf"/>
</dbReference>
<dbReference type="PANTHER" id="PTHR34472:SF1">
    <property type="entry name" value="SULFUR CARRIER PROTEIN THIS"/>
    <property type="match status" value="1"/>
</dbReference>
<sequence>MAISVNDETLPFTPAMTLSVLLHQLDRDQPGTALAVNQTIIPRAQWETHQVQDGDAILLFQAIAGG</sequence>
<dbReference type="InterPro" id="IPR016155">
    <property type="entry name" value="Mopterin_synth/thiamin_S_b"/>
</dbReference>
<dbReference type="EMBL" id="PJZH01000036">
    <property type="protein sequence ID" value="PLR30033.1"/>
    <property type="molecule type" value="Genomic_DNA"/>
</dbReference>
<dbReference type="NCBIfam" id="TIGR01683">
    <property type="entry name" value="thiS"/>
    <property type="match status" value="1"/>
</dbReference>
<dbReference type="Gene3D" id="3.10.20.30">
    <property type="match status" value="1"/>
</dbReference>
<dbReference type="PANTHER" id="PTHR34472">
    <property type="entry name" value="SULFUR CARRIER PROTEIN THIS"/>
    <property type="match status" value="1"/>
</dbReference>
<dbReference type="OrthoDB" id="6388078at2"/>
<reference evidence="1 2" key="1">
    <citation type="submission" date="2017-12" db="EMBL/GenBank/DDBJ databases">
        <title>Characterization of six clinical isolates of Enterochimera gen. nov., a novel genus of the Yersiniaciae family and the three species Enterochimera arupensis sp. nov., Enterochimera coloradensis sp. nov, and Enterochimera californica sp. nov.</title>
        <authorList>
            <person name="Rossi A."/>
            <person name="Fisher M."/>
        </authorList>
    </citation>
    <scope>NUCLEOTIDE SEQUENCE [LARGE SCALE GENOMIC DNA]</scope>
    <source>
        <strain evidence="2">2016-Iso4</strain>
    </source>
</reference>
<dbReference type="RefSeq" id="WP_101826793.1">
    <property type="nucleotide sequence ID" value="NZ_PJZH01000036.1"/>
</dbReference>
<dbReference type="AlphaFoldDB" id="A0A2N5DTW4"/>
<dbReference type="SUPFAM" id="SSF54285">
    <property type="entry name" value="MoaD/ThiS"/>
    <property type="match status" value="1"/>
</dbReference>
<evidence type="ECO:0000313" key="1">
    <source>
        <dbReference type="EMBL" id="PLR30033.1"/>
    </source>
</evidence>
<name>A0A2N5DTW4_9GAMM</name>
<dbReference type="InterPro" id="IPR003749">
    <property type="entry name" value="ThiS/MoaD-like"/>
</dbReference>
<evidence type="ECO:0000313" key="2">
    <source>
        <dbReference type="Proteomes" id="UP000234503"/>
    </source>
</evidence>
<comment type="caution">
    <text evidence="1">The sequence shown here is derived from an EMBL/GenBank/DDBJ whole genome shotgun (WGS) entry which is preliminary data.</text>
</comment>
<organism evidence="1 2">
    <name type="scientific">Chimaeribacter coloradensis</name>
    <dbReference type="NCBI Taxonomy" id="2060068"/>
    <lineage>
        <taxon>Bacteria</taxon>
        <taxon>Pseudomonadati</taxon>
        <taxon>Pseudomonadota</taxon>
        <taxon>Gammaproteobacteria</taxon>
        <taxon>Enterobacterales</taxon>
        <taxon>Yersiniaceae</taxon>
        <taxon>Chimaeribacter</taxon>
    </lineage>
</organism>
<dbReference type="InterPro" id="IPR010035">
    <property type="entry name" value="Thi_S"/>
</dbReference>
<gene>
    <name evidence="1" type="ORF">CYR32_19580</name>
</gene>
<dbReference type="Pfam" id="PF02597">
    <property type="entry name" value="ThiS"/>
    <property type="match status" value="1"/>
</dbReference>
<dbReference type="CDD" id="cd00565">
    <property type="entry name" value="Ubl_ThiS"/>
    <property type="match status" value="1"/>
</dbReference>
<dbReference type="Proteomes" id="UP000234503">
    <property type="component" value="Unassembled WGS sequence"/>
</dbReference>
<protein>
    <submittedName>
        <fullName evidence="1">Sulfur carrier protein ThiS</fullName>
    </submittedName>
</protein>
<proteinExistence type="predicted"/>